<comment type="caution">
    <text evidence="3">The sequence shown here is derived from an EMBL/GenBank/DDBJ whole genome shotgun (WGS) entry which is preliminary data.</text>
</comment>
<proteinExistence type="predicted"/>
<name>A0A7X6IAT0_9BACT</name>
<dbReference type="Gene3D" id="3.40.50.620">
    <property type="entry name" value="HUPs"/>
    <property type="match status" value="1"/>
</dbReference>
<feature type="domain" description="NAD/GMP synthase" evidence="2">
    <location>
        <begin position="18"/>
        <end position="78"/>
    </location>
</feature>
<evidence type="ECO:0000256" key="1">
    <source>
        <dbReference type="PIRSR" id="PIRSR006661-1"/>
    </source>
</evidence>
<dbReference type="PANTHER" id="PTHR43169">
    <property type="entry name" value="EXSB FAMILY PROTEIN"/>
    <property type="match status" value="1"/>
</dbReference>
<protein>
    <submittedName>
        <fullName evidence="3">ATP-dependent sacrificial sulfur transferase LarE</fullName>
    </submittedName>
</protein>
<dbReference type="InterPro" id="IPR014729">
    <property type="entry name" value="Rossmann-like_a/b/a_fold"/>
</dbReference>
<dbReference type="RefSeq" id="WP_168059114.1">
    <property type="nucleotide sequence ID" value="NZ_VTOW01000001.1"/>
</dbReference>
<feature type="active site" description="Nucleophile and sulfur donor" evidence="1">
    <location>
        <position position="176"/>
    </location>
</feature>
<evidence type="ECO:0000313" key="4">
    <source>
        <dbReference type="Proteomes" id="UP000534783"/>
    </source>
</evidence>
<accession>A0A7X6IAT0</accession>
<dbReference type="EMBL" id="VTOW01000001">
    <property type="protein sequence ID" value="NKE70883.1"/>
    <property type="molecule type" value="Genomic_DNA"/>
</dbReference>
<dbReference type="PIRSF" id="PIRSF006661">
    <property type="entry name" value="PP-lp_UCP006661"/>
    <property type="match status" value="1"/>
</dbReference>
<dbReference type="AlphaFoldDB" id="A0A7X6IAT0"/>
<organism evidence="3 4">
    <name type="scientific">Candidatus Manganitrophus noduliformans</name>
    <dbReference type="NCBI Taxonomy" id="2606439"/>
    <lineage>
        <taxon>Bacteria</taxon>
        <taxon>Pseudomonadati</taxon>
        <taxon>Nitrospirota</taxon>
        <taxon>Nitrospiria</taxon>
        <taxon>Candidatus Troglogloeales</taxon>
        <taxon>Candidatus Manganitrophaceae</taxon>
        <taxon>Candidatus Manganitrophus</taxon>
    </lineage>
</organism>
<evidence type="ECO:0000313" key="3">
    <source>
        <dbReference type="EMBL" id="NKE70883.1"/>
    </source>
</evidence>
<dbReference type="PANTHER" id="PTHR43169:SF2">
    <property type="entry name" value="NAD_GMP SYNTHASE DOMAIN-CONTAINING PROTEIN"/>
    <property type="match status" value="1"/>
</dbReference>
<dbReference type="SUPFAM" id="SSF52402">
    <property type="entry name" value="Adenine nucleotide alpha hydrolases-like"/>
    <property type="match status" value="1"/>
</dbReference>
<gene>
    <name evidence="3" type="primary">larE</name>
    <name evidence="3" type="ORF">MNODULE_09045</name>
</gene>
<sequence length="281" mass="31079">MSDAQPAYNRLFQILHEMESVAVAYSGGVDSALVAKVAHDALPETAVAVTSISPTFPLSQLEEAKQVAAAIGIRQIFVQSDELEIPGYAENNTNRCYLCKGDLYTLLTGVAERERLRTIVDGTHLDDLTDIRPGLKAARERGVRSPLVEAGLDKEGVRSLSRELGLPTWDKPASACLSSRFPHGTPITYERLKQVEESEEVLRRIGFRQFRVRYHGETARIEIAVEEFPALLDAGRREELVAQIQACGFKWVTLDLAGYRPGGAVRPNGNLILLHRSDDQK</sequence>
<dbReference type="Proteomes" id="UP000534783">
    <property type="component" value="Unassembled WGS sequence"/>
</dbReference>
<evidence type="ECO:0000259" key="2">
    <source>
        <dbReference type="Pfam" id="PF02540"/>
    </source>
</evidence>
<dbReference type="CDD" id="cd01990">
    <property type="entry name" value="LarE-like"/>
    <property type="match status" value="1"/>
</dbReference>
<keyword evidence="4" id="KW-1185">Reference proteome</keyword>
<dbReference type="GO" id="GO:0016783">
    <property type="term" value="F:sulfurtransferase activity"/>
    <property type="evidence" value="ECO:0007669"/>
    <property type="project" value="InterPro"/>
</dbReference>
<dbReference type="GO" id="GO:0006163">
    <property type="term" value="P:purine nucleotide metabolic process"/>
    <property type="evidence" value="ECO:0007669"/>
    <property type="project" value="UniProtKB-ARBA"/>
</dbReference>
<reference evidence="3 4" key="1">
    <citation type="journal article" date="2020" name="Nature">
        <title>Bacterial chemolithoautotrophy via manganese oxidation.</title>
        <authorList>
            <person name="Yu H."/>
            <person name="Leadbetter J.R."/>
        </authorList>
    </citation>
    <scope>NUCLEOTIDE SEQUENCE [LARGE SCALE GENOMIC DNA]</scope>
    <source>
        <strain evidence="3 4">Mn-1</strain>
    </source>
</reference>
<dbReference type="InterPro" id="IPR022310">
    <property type="entry name" value="NAD/GMP_synthase"/>
</dbReference>
<dbReference type="InterPro" id="IPR005232">
    <property type="entry name" value="LarE"/>
</dbReference>
<dbReference type="InterPro" id="IPR052188">
    <property type="entry name" value="Ni-pincer_cofactor_biosynth"/>
</dbReference>
<dbReference type="NCBIfam" id="TIGR00268">
    <property type="entry name" value="ATP-dependent sacrificial sulfur transferase LarE"/>
    <property type="match status" value="1"/>
</dbReference>
<keyword evidence="3" id="KW-0808">Transferase</keyword>
<dbReference type="Pfam" id="PF02540">
    <property type="entry name" value="NAD_synthase"/>
    <property type="match status" value="1"/>
</dbReference>